<evidence type="ECO:0000256" key="4">
    <source>
        <dbReference type="ARBA" id="ARBA00022519"/>
    </source>
</evidence>
<evidence type="ECO:0000256" key="5">
    <source>
        <dbReference type="ARBA" id="ARBA00022692"/>
    </source>
</evidence>
<evidence type="ECO:0000256" key="6">
    <source>
        <dbReference type="ARBA" id="ARBA00022989"/>
    </source>
</evidence>
<evidence type="ECO:0000313" key="10">
    <source>
        <dbReference type="EMBL" id="OGK47178.1"/>
    </source>
</evidence>
<dbReference type="Pfam" id="PF00482">
    <property type="entry name" value="T2SSF"/>
    <property type="match status" value="2"/>
</dbReference>
<evidence type="ECO:0000256" key="3">
    <source>
        <dbReference type="ARBA" id="ARBA00022475"/>
    </source>
</evidence>
<organism evidence="10 11">
    <name type="scientific">Candidatus Roizmanbacteria bacterium RIFCSPLOWO2_01_FULL_38_12</name>
    <dbReference type="NCBI Taxonomy" id="1802061"/>
    <lineage>
        <taxon>Bacteria</taxon>
        <taxon>Candidatus Roizmaniibacteriota</taxon>
    </lineage>
</organism>
<dbReference type="EMBL" id="MGAL01000035">
    <property type="protein sequence ID" value="OGK47178.1"/>
    <property type="molecule type" value="Genomic_DNA"/>
</dbReference>
<evidence type="ECO:0000256" key="8">
    <source>
        <dbReference type="SAM" id="Phobius"/>
    </source>
</evidence>
<dbReference type="InterPro" id="IPR042094">
    <property type="entry name" value="T2SS_GspF_sf"/>
</dbReference>
<proteinExistence type="inferred from homology"/>
<keyword evidence="5 8" id="KW-0812">Transmembrane</keyword>
<dbReference type="AlphaFoldDB" id="A0A1F7IUY2"/>
<dbReference type="PANTHER" id="PTHR30012:SF0">
    <property type="entry name" value="TYPE II SECRETION SYSTEM PROTEIN F-RELATED"/>
    <property type="match status" value="1"/>
</dbReference>
<dbReference type="Proteomes" id="UP000177141">
    <property type="component" value="Unassembled WGS sequence"/>
</dbReference>
<reference evidence="10 11" key="1">
    <citation type="journal article" date="2016" name="Nat. Commun.">
        <title>Thousands of microbial genomes shed light on interconnected biogeochemical processes in an aquifer system.</title>
        <authorList>
            <person name="Anantharaman K."/>
            <person name="Brown C.T."/>
            <person name="Hug L.A."/>
            <person name="Sharon I."/>
            <person name="Castelle C.J."/>
            <person name="Probst A.J."/>
            <person name="Thomas B.C."/>
            <person name="Singh A."/>
            <person name="Wilkins M.J."/>
            <person name="Karaoz U."/>
            <person name="Brodie E.L."/>
            <person name="Williams K.H."/>
            <person name="Hubbard S.S."/>
            <person name="Banfield J.F."/>
        </authorList>
    </citation>
    <scope>NUCLEOTIDE SEQUENCE [LARGE SCALE GENOMIC DNA]</scope>
</reference>
<evidence type="ECO:0000313" key="11">
    <source>
        <dbReference type="Proteomes" id="UP000177141"/>
    </source>
</evidence>
<evidence type="ECO:0000256" key="7">
    <source>
        <dbReference type="ARBA" id="ARBA00023136"/>
    </source>
</evidence>
<comment type="caution">
    <text evidence="10">The sequence shown here is derived from an EMBL/GenBank/DDBJ whole genome shotgun (WGS) entry which is preliminary data.</text>
</comment>
<dbReference type="FunFam" id="1.20.81.30:FF:000001">
    <property type="entry name" value="Type II secretion system protein F"/>
    <property type="match status" value="2"/>
</dbReference>
<comment type="subcellular location">
    <subcellularLocation>
        <location evidence="1">Cell inner membrane</location>
        <topology evidence="1">Multi-pass membrane protein</topology>
    </subcellularLocation>
</comment>
<keyword evidence="4" id="KW-0997">Cell inner membrane</keyword>
<dbReference type="Gene3D" id="1.20.81.30">
    <property type="entry name" value="Type II secretion system (T2SS), domain F"/>
    <property type="match status" value="2"/>
</dbReference>
<feature type="domain" description="Type II secretion system protein GspF" evidence="9">
    <location>
        <begin position="68"/>
        <end position="190"/>
    </location>
</feature>
<accession>A0A1F7IUY2</accession>
<feature type="domain" description="Type II secretion system protein GspF" evidence="9">
    <location>
        <begin position="271"/>
        <end position="392"/>
    </location>
</feature>
<dbReference type="GO" id="GO:0005886">
    <property type="term" value="C:plasma membrane"/>
    <property type="evidence" value="ECO:0007669"/>
    <property type="project" value="UniProtKB-SubCell"/>
</dbReference>
<keyword evidence="3" id="KW-1003">Cell membrane</keyword>
<evidence type="ECO:0000256" key="1">
    <source>
        <dbReference type="ARBA" id="ARBA00004429"/>
    </source>
</evidence>
<evidence type="ECO:0000256" key="2">
    <source>
        <dbReference type="ARBA" id="ARBA00005745"/>
    </source>
</evidence>
<feature type="transmembrane region" description="Helical" evidence="8">
    <location>
        <begin position="166"/>
        <end position="189"/>
    </location>
</feature>
<name>A0A1F7IUY2_9BACT</name>
<dbReference type="PANTHER" id="PTHR30012">
    <property type="entry name" value="GENERAL SECRETION PATHWAY PROTEIN"/>
    <property type="match status" value="1"/>
</dbReference>
<dbReference type="InterPro" id="IPR018076">
    <property type="entry name" value="T2SS_GspF_dom"/>
</dbReference>
<feature type="transmembrane region" description="Helical" evidence="8">
    <location>
        <begin position="209"/>
        <end position="235"/>
    </location>
</feature>
<keyword evidence="7 8" id="KW-0472">Membrane</keyword>
<dbReference type="PRINTS" id="PR00812">
    <property type="entry name" value="BCTERIALGSPF"/>
</dbReference>
<dbReference type="STRING" id="1802061.A3A93_04045"/>
<dbReference type="InterPro" id="IPR003004">
    <property type="entry name" value="GspF/PilC"/>
</dbReference>
<gene>
    <name evidence="10" type="ORF">A3A93_04045</name>
</gene>
<sequence>MLFQYKALLNNKETTGQLEAETEKEVIDYLKGNGYFPLDIREKKTGRSLAMLNSVFERVSFSDITYLTRQFAIMLTSGLTLIDCIDILKKQTKKTVMKNMLSDVDKTLREGKNFSFALKKYPKYFSHLYIALIKSGEASGKLDTILNKLAENLERQKEFRAKIKNALIYPIVIITAMIAMMFIMLAFVVPRLVELYENFQVELSPQTQLMINISNFFESYWLFILAGMIGAVILLKRATASSTGKRLFDTYILRIPVFGPIVKAAALVDTTRTLSILISSGVPILDGLDIVADVNENVLYQEAFKRIRMKVEKGLSVGVAMSNEPIFPDSLVQMTLVGEQTGHLDQTLEKVAEYYQSESELAVKAMLTLIEPAILVVLGISVGFLVYAVLSPIFTLTSSMQ</sequence>
<dbReference type="GO" id="GO:0015628">
    <property type="term" value="P:protein secretion by the type II secretion system"/>
    <property type="evidence" value="ECO:0007669"/>
    <property type="project" value="TreeGrafter"/>
</dbReference>
<keyword evidence="6 8" id="KW-1133">Transmembrane helix</keyword>
<feature type="transmembrane region" description="Helical" evidence="8">
    <location>
        <begin position="373"/>
        <end position="394"/>
    </location>
</feature>
<protein>
    <recommendedName>
        <fullName evidence="9">Type II secretion system protein GspF domain-containing protein</fullName>
    </recommendedName>
</protein>
<comment type="similarity">
    <text evidence="2">Belongs to the GSP F family.</text>
</comment>
<evidence type="ECO:0000259" key="9">
    <source>
        <dbReference type="Pfam" id="PF00482"/>
    </source>
</evidence>